<dbReference type="EMBL" id="CP021112">
    <property type="protein sequence ID" value="ARQ02357.1"/>
    <property type="molecule type" value="Genomic_DNA"/>
</dbReference>
<proteinExistence type="predicted"/>
<evidence type="ECO:0000313" key="1">
    <source>
        <dbReference type="EMBL" id="ARQ02357.1"/>
    </source>
</evidence>
<accession>A0A1W6ZY68</accession>
<dbReference type="KEGG" id="psin:CAK95_27060"/>
<dbReference type="AlphaFoldDB" id="A0A1W6ZY68"/>
<dbReference type="Proteomes" id="UP000194137">
    <property type="component" value="Chromosome"/>
</dbReference>
<keyword evidence="2" id="KW-1185">Reference proteome</keyword>
<evidence type="ECO:0000313" key="2">
    <source>
        <dbReference type="Proteomes" id="UP000194137"/>
    </source>
</evidence>
<dbReference type="STRING" id="1235591.CAK95_27060"/>
<sequence length="83" mass="9292">MTTQLSDRIRAHKANIDRYCRLLATELTDHERQYIHKRITEEHAMLSRLEAAVAQRDAPGKAGADTVIAAQAMAKNRGGYSNL</sequence>
<dbReference type="RefSeq" id="WP_086090788.1">
    <property type="nucleotide sequence ID" value="NZ_CP021112.1"/>
</dbReference>
<organism evidence="1 2">
    <name type="scientific">Pseudorhodoplanes sinuspersici</name>
    <dbReference type="NCBI Taxonomy" id="1235591"/>
    <lineage>
        <taxon>Bacteria</taxon>
        <taxon>Pseudomonadati</taxon>
        <taxon>Pseudomonadota</taxon>
        <taxon>Alphaproteobacteria</taxon>
        <taxon>Hyphomicrobiales</taxon>
        <taxon>Pseudorhodoplanes</taxon>
    </lineage>
</organism>
<dbReference type="OrthoDB" id="8240669at2"/>
<gene>
    <name evidence="1" type="ORF">CAK95_27060</name>
</gene>
<name>A0A1W6ZY68_9HYPH</name>
<reference evidence="1 2" key="1">
    <citation type="submission" date="2017-05" db="EMBL/GenBank/DDBJ databases">
        <title>Full genome sequence of Pseudorhodoplanes sinuspersici.</title>
        <authorList>
            <person name="Dastgheib S.M.M."/>
            <person name="Shavandi M."/>
            <person name="Tirandaz H."/>
        </authorList>
    </citation>
    <scope>NUCLEOTIDE SEQUENCE [LARGE SCALE GENOMIC DNA]</scope>
    <source>
        <strain evidence="1 2">RIPI110</strain>
    </source>
</reference>
<protein>
    <submittedName>
        <fullName evidence="1">Uncharacterized protein</fullName>
    </submittedName>
</protein>